<protein>
    <submittedName>
        <fullName evidence="1">Uncharacterized protein</fullName>
    </submittedName>
</protein>
<sequence>MAYSKIPSSTLLVKHPAPKQYINPVELFKDPAITTSGQKPINSFKHHSGTLRPQYQHKILSGKTKMEANSKNAISGRWIETLRAIFPAREGYTLHVTIHEHRGSKDHDSDDTDDINFTPYDRLAIYCSAYQGEIFSMVLEYVDESSAGAQEPHSSVADDTIRDRAKFLLKEWPATLLPIPMYGGVIALNDVFMYGFQAYCMEPWCDLDLVCDDPQHFKKEEFGQLFRLFLDLELEAQGVRVDDARQFTGWLAGWKASLVAKGPAQSLSFESLMQVSGQAPEVGESICPALEGMTLGETREELLHTPEDVLPEADEFRLLGLMQRHLDWSLQRHLLQEVEDVCPGENISPGSLSPVLEGTREDFLVECLGDAPEPAMDGPPDCMELELVIEEATRNSLLQLLGEEDPEEFD</sequence>
<dbReference type="Proteomes" id="UP000249057">
    <property type="component" value="Unassembled WGS sequence"/>
</dbReference>
<proteinExistence type="predicted"/>
<organism evidence="1 2">
    <name type="scientific">Aspergillus brunneoviolaceus CBS 621.78</name>
    <dbReference type="NCBI Taxonomy" id="1450534"/>
    <lineage>
        <taxon>Eukaryota</taxon>
        <taxon>Fungi</taxon>
        <taxon>Dikarya</taxon>
        <taxon>Ascomycota</taxon>
        <taxon>Pezizomycotina</taxon>
        <taxon>Eurotiomycetes</taxon>
        <taxon>Eurotiomycetidae</taxon>
        <taxon>Eurotiales</taxon>
        <taxon>Aspergillaceae</taxon>
        <taxon>Aspergillus</taxon>
        <taxon>Aspergillus subgen. Circumdati</taxon>
    </lineage>
</organism>
<evidence type="ECO:0000313" key="2">
    <source>
        <dbReference type="Proteomes" id="UP000249057"/>
    </source>
</evidence>
<evidence type="ECO:0000313" key="1">
    <source>
        <dbReference type="EMBL" id="RAH47721.1"/>
    </source>
</evidence>
<keyword evidence="2" id="KW-1185">Reference proteome</keyword>
<reference evidence="1" key="1">
    <citation type="submission" date="2018-02" db="EMBL/GenBank/DDBJ databases">
        <title>The genomes of Aspergillus section Nigri reveals drivers in fungal speciation.</title>
        <authorList>
            <consortium name="DOE Joint Genome Institute"/>
            <person name="Vesth T.C."/>
            <person name="Nybo J."/>
            <person name="Theobald S."/>
            <person name="Brandl J."/>
            <person name="Frisvad J.C."/>
            <person name="Nielsen K.F."/>
            <person name="Lyhne E.K."/>
            <person name="Kogle M.E."/>
            <person name="Kuo A."/>
            <person name="Riley R."/>
            <person name="Clum A."/>
            <person name="Nolan M."/>
            <person name="Lipzen A."/>
            <person name="Salamov A."/>
            <person name="Henrissat B."/>
            <person name="Wiebenga A."/>
            <person name="De vries R.P."/>
            <person name="Grigoriev I.V."/>
            <person name="Mortensen U.H."/>
            <person name="Andersen M.R."/>
            <person name="Baker S.E."/>
        </authorList>
    </citation>
    <scope>NUCLEOTIDE SEQUENCE</scope>
    <source>
        <strain evidence="1">CBS 621.78</strain>
    </source>
</reference>
<accession>A0ACD1GEP7</accession>
<dbReference type="EMBL" id="KZ825328">
    <property type="protein sequence ID" value="RAH47721.1"/>
    <property type="molecule type" value="Genomic_DNA"/>
</dbReference>
<name>A0ACD1GEP7_9EURO</name>
<gene>
    <name evidence="1" type="ORF">BO95DRAFT_430068</name>
</gene>